<dbReference type="PANTHER" id="PTHR31089">
    <property type="entry name" value="CYCLIC DOF FACTOR 2"/>
    <property type="match status" value="1"/>
</dbReference>
<evidence type="ECO:0000256" key="3">
    <source>
        <dbReference type="ARBA" id="ARBA00022833"/>
    </source>
</evidence>
<gene>
    <name evidence="11" type="primary">LOC112292442</name>
    <name evidence="10" type="ORF">PHYPA_019236</name>
</gene>
<dbReference type="EMBL" id="ABEU02000015">
    <property type="protein sequence ID" value="PNR38958.1"/>
    <property type="molecule type" value="Genomic_DNA"/>
</dbReference>
<accession>A9SVJ3</accession>
<keyword evidence="3" id="KW-0862">Zinc</keyword>
<keyword evidence="6" id="KW-0804">Transcription</keyword>
<name>A9SVJ3_PHYPA</name>
<feature type="domain" description="Dof-type" evidence="9">
    <location>
        <begin position="68"/>
        <end position="122"/>
    </location>
</feature>
<dbReference type="Gramene" id="Pp3c15_3180V3.1">
    <property type="protein sequence ID" value="PAC:32928998.CDS.1"/>
    <property type="gene ID" value="Pp3c15_3180"/>
</dbReference>
<evidence type="ECO:0000313" key="11">
    <source>
        <dbReference type="EnsemblPlants" id="PAC:32928998.CDS.1"/>
    </source>
</evidence>
<dbReference type="InterPro" id="IPR045174">
    <property type="entry name" value="Dof"/>
</dbReference>
<evidence type="ECO:0000256" key="5">
    <source>
        <dbReference type="ARBA" id="ARBA00023125"/>
    </source>
</evidence>
<feature type="region of interest" description="Disordered" evidence="8">
    <location>
        <begin position="112"/>
        <end position="148"/>
    </location>
</feature>
<keyword evidence="1" id="KW-0479">Metal-binding</keyword>
<keyword evidence="12" id="KW-1185">Reference proteome</keyword>
<reference evidence="10 12" key="2">
    <citation type="journal article" date="2018" name="Plant J.">
        <title>The Physcomitrella patens chromosome-scale assembly reveals moss genome structure and evolution.</title>
        <authorList>
            <person name="Lang D."/>
            <person name="Ullrich K.K."/>
            <person name="Murat F."/>
            <person name="Fuchs J."/>
            <person name="Jenkins J."/>
            <person name="Haas F.B."/>
            <person name="Piednoel M."/>
            <person name="Gundlach H."/>
            <person name="Van Bel M."/>
            <person name="Meyberg R."/>
            <person name="Vives C."/>
            <person name="Morata J."/>
            <person name="Symeonidi A."/>
            <person name="Hiss M."/>
            <person name="Muchero W."/>
            <person name="Kamisugi Y."/>
            <person name="Saleh O."/>
            <person name="Blanc G."/>
            <person name="Decker E.L."/>
            <person name="van Gessel N."/>
            <person name="Grimwood J."/>
            <person name="Hayes R.D."/>
            <person name="Graham S.W."/>
            <person name="Gunter L.E."/>
            <person name="McDaniel S.F."/>
            <person name="Hoernstein S.N.W."/>
            <person name="Larsson A."/>
            <person name="Li F.W."/>
            <person name="Perroud P.F."/>
            <person name="Phillips J."/>
            <person name="Ranjan P."/>
            <person name="Rokshar D.S."/>
            <person name="Rothfels C.J."/>
            <person name="Schneider L."/>
            <person name="Shu S."/>
            <person name="Stevenson D.W."/>
            <person name="Thummler F."/>
            <person name="Tillich M."/>
            <person name="Villarreal Aguilar J.C."/>
            <person name="Widiez T."/>
            <person name="Wong G.K."/>
            <person name="Wymore A."/>
            <person name="Zhang Y."/>
            <person name="Zimmer A.D."/>
            <person name="Quatrano R.S."/>
            <person name="Mayer K.F.X."/>
            <person name="Goodstein D."/>
            <person name="Casacuberta J.M."/>
            <person name="Vandepoele K."/>
            <person name="Reski R."/>
            <person name="Cuming A.C."/>
            <person name="Tuskan G.A."/>
            <person name="Maumus F."/>
            <person name="Salse J."/>
            <person name="Schmutz J."/>
            <person name="Rensing S.A."/>
        </authorList>
    </citation>
    <scope>NUCLEOTIDE SEQUENCE [LARGE SCALE GENOMIC DNA]</scope>
    <source>
        <strain evidence="11 12">cv. Gransden 2004</strain>
    </source>
</reference>
<evidence type="ECO:0000256" key="7">
    <source>
        <dbReference type="ARBA" id="ARBA00023242"/>
    </source>
</evidence>
<feature type="compositionally biased region" description="Polar residues" evidence="8">
    <location>
        <begin position="372"/>
        <end position="390"/>
    </location>
</feature>
<dbReference type="OrthoDB" id="10501653at2759"/>
<reference evidence="11" key="3">
    <citation type="submission" date="2020-12" db="UniProtKB">
        <authorList>
            <consortium name="EnsemblPlants"/>
        </authorList>
    </citation>
    <scope>IDENTIFICATION</scope>
</reference>
<evidence type="ECO:0000256" key="6">
    <source>
        <dbReference type="ARBA" id="ARBA00023163"/>
    </source>
</evidence>
<dbReference type="HOGENOM" id="CLU_691508_0_0_1"/>
<dbReference type="PaxDb" id="3218-PP1S124_139V6.1"/>
<evidence type="ECO:0000259" key="9">
    <source>
        <dbReference type="PROSITE" id="PS50884"/>
    </source>
</evidence>
<protein>
    <recommendedName>
        <fullName evidence="9">Dof-type domain-containing protein</fullName>
    </recommendedName>
</protein>
<keyword evidence="4" id="KW-0805">Transcription regulation</keyword>
<evidence type="ECO:0000256" key="8">
    <source>
        <dbReference type="SAM" id="MobiDB-lite"/>
    </source>
</evidence>
<evidence type="ECO:0000256" key="2">
    <source>
        <dbReference type="ARBA" id="ARBA00022771"/>
    </source>
</evidence>
<dbReference type="PROSITE" id="PS01361">
    <property type="entry name" value="ZF_DOF_1"/>
    <property type="match status" value="1"/>
</dbReference>
<dbReference type="InterPro" id="IPR003851">
    <property type="entry name" value="Znf_Dof"/>
</dbReference>
<evidence type="ECO:0000313" key="10">
    <source>
        <dbReference type="EMBL" id="PNR38958.1"/>
    </source>
</evidence>
<dbReference type="GO" id="GO:0003700">
    <property type="term" value="F:DNA-binding transcription factor activity"/>
    <property type="evidence" value="ECO:0000318"/>
    <property type="project" value="GO_Central"/>
</dbReference>
<feature type="region of interest" description="Disordered" evidence="8">
    <location>
        <begin position="344"/>
        <end position="391"/>
    </location>
</feature>
<dbReference type="PANTHER" id="PTHR31089:SF22">
    <property type="entry name" value="CYCLIC DOF FACTOR 4"/>
    <property type="match status" value="1"/>
</dbReference>
<feature type="region of interest" description="Disordered" evidence="8">
    <location>
        <begin position="1"/>
        <end position="69"/>
    </location>
</feature>
<keyword evidence="7" id="KW-0539">Nucleus</keyword>
<dbReference type="eggNOG" id="ENOG502QUV1">
    <property type="taxonomic scope" value="Eukaryota"/>
</dbReference>
<dbReference type="GO" id="GO:0003677">
    <property type="term" value="F:DNA binding"/>
    <property type="evidence" value="ECO:0000318"/>
    <property type="project" value="GO_Central"/>
</dbReference>
<evidence type="ECO:0000256" key="4">
    <source>
        <dbReference type="ARBA" id="ARBA00023015"/>
    </source>
</evidence>
<dbReference type="EnsemblPlants" id="Pp3c15_3180V3.2">
    <property type="protein sequence ID" value="PAC:32928999.CDS.1"/>
    <property type="gene ID" value="Pp3c15_3180"/>
</dbReference>
<dbReference type="Pfam" id="PF02701">
    <property type="entry name" value="Zn_ribbon_Dof"/>
    <property type="match status" value="1"/>
</dbReference>
<dbReference type="KEGG" id="ppp:112292442"/>
<organism evidence="10">
    <name type="scientific">Physcomitrium patens</name>
    <name type="common">Spreading-leaved earth moss</name>
    <name type="synonym">Physcomitrella patens</name>
    <dbReference type="NCBI Taxonomy" id="3218"/>
    <lineage>
        <taxon>Eukaryota</taxon>
        <taxon>Viridiplantae</taxon>
        <taxon>Streptophyta</taxon>
        <taxon>Embryophyta</taxon>
        <taxon>Bryophyta</taxon>
        <taxon>Bryophytina</taxon>
        <taxon>Bryopsida</taxon>
        <taxon>Funariidae</taxon>
        <taxon>Funariales</taxon>
        <taxon>Funariaceae</taxon>
        <taxon>Physcomitrium</taxon>
    </lineage>
</organism>
<dbReference type="GO" id="GO:0008270">
    <property type="term" value="F:zinc ion binding"/>
    <property type="evidence" value="ECO:0007669"/>
    <property type="project" value="UniProtKB-KW"/>
</dbReference>
<dbReference type="Proteomes" id="UP000006727">
    <property type="component" value="Chromosome 15"/>
</dbReference>
<dbReference type="EnsemblPlants" id="Pp3c15_3180V3.1">
    <property type="protein sequence ID" value="PAC:32928998.CDS.1"/>
    <property type="gene ID" value="Pp3c15_3180"/>
</dbReference>
<dbReference type="Gramene" id="Pp3c15_3180V3.2">
    <property type="protein sequence ID" value="PAC:32928999.CDS.1"/>
    <property type="gene ID" value="Pp3c15_3180"/>
</dbReference>
<dbReference type="RefSeq" id="XP_024396700.1">
    <property type="nucleotide sequence ID" value="XM_024540932.2"/>
</dbReference>
<feature type="compositionally biased region" description="Polar residues" evidence="8">
    <location>
        <begin position="137"/>
        <end position="148"/>
    </location>
</feature>
<reference evidence="10 12" key="1">
    <citation type="journal article" date="2008" name="Science">
        <title>The Physcomitrella genome reveals evolutionary insights into the conquest of land by plants.</title>
        <authorList>
            <person name="Rensing S."/>
            <person name="Lang D."/>
            <person name="Zimmer A."/>
            <person name="Terry A."/>
            <person name="Salamov A."/>
            <person name="Shapiro H."/>
            <person name="Nishiyama T."/>
            <person name="Perroud P.-F."/>
            <person name="Lindquist E."/>
            <person name="Kamisugi Y."/>
            <person name="Tanahashi T."/>
            <person name="Sakakibara K."/>
            <person name="Fujita T."/>
            <person name="Oishi K."/>
            <person name="Shin-I T."/>
            <person name="Kuroki Y."/>
            <person name="Toyoda A."/>
            <person name="Suzuki Y."/>
            <person name="Hashimoto A."/>
            <person name="Yamaguchi K."/>
            <person name="Sugano A."/>
            <person name="Kohara Y."/>
            <person name="Fujiyama A."/>
            <person name="Anterola A."/>
            <person name="Aoki S."/>
            <person name="Ashton N."/>
            <person name="Barbazuk W.B."/>
            <person name="Barker E."/>
            <person name="Bennetzen J."/>
            <person name="Bezanilla M."/>
            <person name="Blankenship R."/>
            <person name="Cho S.H."/>
            <person name="Dutcher S."/>
            <person name="Estelle M."/>
            <person name="Fawcett J.A."/>
            <person name="Gundlach H."/>
            <person name="Hanada K."/>
            <person name="Heyl A."/>
            <person name="Hicks K.A."/>
            <person name="Hugh J."/>
            <person name="Lohr M."/>
            <person name="Mayer K."/>
            <person name="Melkozernov A."/>
            <person name="Murata T."/>
            <person name="Nelson D."/>
            <person name="Pils B."/>
            <person name="Prigge M."/>
            <person name="Reiss B."/>
            <person name="Renner T."/>
            <person name="Rombauts S."/>
            <person name="Rushton P."/>
            <person name="Sanderfoot A."/>
            <person name="Schween G."/>
            <person name="Shiu S.-H."/>
            <person name="Stueber K."/>
            <person name="Theodoulou F.L."/>
            <person name="Tu H."/>
            <person name="Van de Peer Y."/>
            <person name="Verrier P.J."/>
            <person name="Waters E."/>
            <person name="Wood A."/>
            <person name="Yang L."/>
            <person name="Cove D."/>
            <person name="Cuming A."/>
            <person name="Hasebe M."/>
            <person name="Lucas S."/>
            <person name="Mishler D.B."/>
            <person name="Reski R."/>
            <person name="Grigoriev I."/>
            <person name="Quatrano R.S."/>
            <person name="Boore J.L."/>
        </authorList>
    </citation>
    <scope>NUCLEOTIDE SEQUENCE [LARGE SCALE GENOMIC DNA]</scope>
    <source>
        <strain evidence="11 12">cv. Gransden 2004</strain>
    </source>
</reference>
<keyword evidence="5" id="KW-0238">DNA-binding</keyword>
<keyword evidence="2" id="KW-0863">Zinc-finger</keyword>
<proteinExistence type="predicted"/>
<evidence type="ECO:0000313" key="12">
    <source>
        <dbReference type="Proteomes" id="UP000006727"/>
    </source>
</evidence>
<dbReference type="GeneID" id="112292442"/>
<evidence type="ECO:0000256" key="1">
    <source>
        <dbReference type="ARBA" id="ARBA00022723"/>
    </source>
</evidence>
<dbReference type="PROSITE" id="PS50884">
    <property type="entry name" value="ZF_DOF_2"/>
    <property type="match status" value="1"/>
</dbReference>
<dbReference type="FunCoup" id="A9SVJ3">
    <property type="interactions" value="639"/>
</dbReference>
<sequence length="403" mass="44421">MHLPLQHQARLAGSFDDENEELHAQLQANSVSHSHSHHSQEDDVSQSQGSKGSGGDTTPNGTTKPKDLPCPRCQSMNTKFCYYNNYSVNQPRHFCRNCQRYWTVGGTLRNVPVGGGSRVKHSRPRNRTDPYYRPGANPSNESDAETDQSGISLHPYLAHAMAGMVPPDMAGLLPDAGFPDYPDPAEFPFHPSQISNLLQLALLQNPSMYGMPFPVGNPERDEAETLQAMYEAQAAPNSGNLLAVAAAMMLMPDLDPSTMSLLHKATLWAEAQRAQAMSRRQTTQHAAQAASAWAEERECKPSVSAQMHREIVAREELRHRQQVAGMHRRPGFWETALWYSRPNKRPAWDEASPSPKPAQQGSTRTLDEEAGNTANASSFSHGYDDTSSWGSVGLNAGQDLFFS</sequence>
<dbReference type="AlphaFoldDB" id="A9SVJ3"/>